<dbReference type="AlphaFoldDB" id="A0A9D7SHI9"/>
<keyword evidence="1 4" id="KW-0349">Heme</keyword>
<evidence type="ECO:0000313" key="8">
    <source>
        <dbReference type="Proteomes" id="UP000886657"/>
    </source>
</evidence>
<evidence type="ECO:0000256" key="5">
    <source>
        <dbReference type="SAM" id="SignalP"/>
    </source>
</evidence>
<protein>
    <submittedName>
        <fullName evidence="7">C-type cytochrome</fullName>
    </submittedName>
</protein>
<feature type="domain" description="Cytochrome c" evidence="6">
    <location>
        <begin position="22"/>
        <end position="109"/>
    </location>
</feature>
<dbReference type="InterPro" id="IPR009056">
    <property type="entry name" value="Cyt_c-like_dom"/>
</dbReference>
<keyword evidence="3 4" id="KW-0408">Iron</keyword>
<organism evidence="7 8">
    <name type="scientific">Candidatus Geothrix skivensis</name>
    <dbReference type="NCBI Taxonomy" id="2954439"/>
    <lineage>
        <taxon>Bacteria</taxon>
        <taxon>Pseudomonadati</taxon>
        <taxon>Acidobacteriota</taxon>
        <taxon>Holophagae</taxon>
        <taxon>Holophagales</taxon>
        <taxon>Holophagaceae</taxon>
        <taxon>Geothrix</taxon>
    </lineage>
</organism>
<dbReference type="Gene3D" id="1.10.760.10">
    <property type="entry name" value="Cytochrome c-like domain"/>
    <property type="match status" value="1"/>
</dbReference>
<dbReference type="InterPro" id="IPR036909">
    <property type="entry name" value="Cyt_c-like_dom_sf"/>
</dbReference>
<dbReference type="EMBL" id="JADKIO010000006">
    <property type="protein sequence ID" value="MBK9796649.1"/>
    <property type="molecule type" value="Genomic_DNA"/>
</dbReference>
<dbReference type="GO" id="GO:0046872">
    <property type="term" value="F:metal ion binding"/>
    <property type="evidence" value="ECO:0007669"/>
    <property type="project" value="UniProtKB-KW"/>
</dbReference>
<evidence type="ECO:0000256" key="2">
    <source>
        <dbReference type="ARBA" id="ARBA00022723"/>
    </source>
</evidence>
<dbReference type="GO" id="GO:0009055">
    <property type="term" value="F:electron transfer activity"/>
    <property type="evidence" value="ECO:0007669"/>
    <property type="project" value="InterPro"/>
</dbReference>
<feature type="chain" id="PRO_5038483327" evidence="5">
    <location>
        <begin position="20"/>
        <end position="117"/>
    </location>
</feature>
<evidence type="ECO:0000256" key="1">
    <source>
        <dbReference type="ARBA" id="ARBA00022617"/>
    </source>
</evidence>
<keyword evidence="5" id="KW-0732">Signal</keyword>
<evidence type="ECO:0000256" key="4">
    <source>
        <dbReference type="PROSITE-ProRule" id="PRU00433"/>
    </source>
</evidence>
<gene>
    <name evidence="7" type="ORF">IPP58_09135</name>
</gene>
<feature type="signal peptide" evidence="5">
    <location>
        <begin position="1"/>
        <end position="19"/>
    </location>
</feature>
<dbReference type="Proteomes" id="UP000886657">
    <property type="component" value="Unassembled WGS sequence"/>
</dbReference>
<evidence type="ECO:0000256" key="3">
    <source>
        <dbReference type="ARBA" id="ARBA00023004"/>
    </source>
</evidence>
<name>A0A9D7SHI9_9BACT</name>
<evidence type="ECO:0000259" key="6">
    <source>
        <dbReference type="PROSITE" id="PS51007"/>
    </source>
</evidence>
<keyword evidence="2 4" id="KW-0479">Metal-binding</keyword>
<dbReference type="GO" id="GO:0020037">
    <property type="term" value="F:heme binding"/>
    <property type="evidence" value="ECO:0007669"/>
    <property type="project" value="InterPro"/>
</dbReference>
<dbReference type="SUPFAM" id="SSF46626">
    <property type="entry name" value="Cytochrome c"/>
    <property type="match status" value="1"/>
</dbReference>
<dbReference type="PROSITE" id="PS51007">
    <property type="entry name" value="CYTC"/>
    <property type="match status" value="1"/>
</dbReference>
<accession>A0A9D7SHI9</accession>
<proteinExistence type="predicted"/>
<reference evidence="7" key="1">
    <citation type="submission" date="2020-10" db="EMBL/GenBank/DDBJ databases">
        <title>Connecting structure to function with the recovery of over 1000 high-quality activated sludge metagenome-assembled genomes encoding full-length rRNA genes using long-read sequencing.</title>
        <authorList>
            <person name="Singleton C.M."/>
            <person name="Petriglieri F."/>
            <person name="Kristensen J.M."/>
            <person name="Kirkegaard R.H."/>
            <person name="Michaelsen T.Y."/>
            <person name="Andersen M.H."/>
            <person name="Karst S.M."/>
            <person name="Dueholm M.S."/>
            <person name="Nielsen P.H."/>
            <person name="Albertsen M."/>
        </authorList>
    </citation>
    <scope>NUCLEOTIDE SEQUENCE</scope>
    <source>
        <strain evidence="7">Skiv_18-Q3-R9-52_MAXAC.067</strain>
    </source>
</reference>
<evidence type="ECO:0000313" key="7">
    <source>
        <dbReference type="EMBL" id="MBK9796649.1"/>
    </source>
</evidence>
<dbReference type="Pfam" id="PF13442">
    <property type="entry name" value="Cytochrome_CBB3"/>
    <property type="match status" value="1"/>
</dbReference>
<sequence length="117" mass="12692">MRSVFLVPALLFLPVQAQAPAKSLDELKAFYAANCVKCHGADGSALGPEGKKLGGFDFTDAKQATKKTEAEQVKTIRKGILFGVVMPSFKDRLSEEDMALLVKEILRKVEKGKVIAP</sequence>
<comment type="caution">
    <text evidence="7">The sequence shown here is derived from an EMBL/GenBank/DDBJ whole genome shotgun (WGS) entry which is preliminary data.</text>
</comment>